<name>A0ABQ9ESD8_TEGGR</name>
<organism evidence="1 2">
    <name type="scientific">Tegillarca granosa</name>
    <name type="common">Malaysian cockle</name>
    <name type="synonym">Anadara granosa</name>
    <dbReference type="NCBI Taxonomy" id="220873"/>
    <lineage>
        <taxon>Eukaryota</taxon>
        <taxon>Metazoa</taxon>
        <taxon>Spiralia</taxon>
        <taxon>Lophotrochozoa</taxon>
        <taxon>Mollusca</taxon>
        <taxon>Bivalvia</taxon>
        <taxon>Autobranchia</taxon>
        <taxon>Pteriomorphia</taxon>
        <taxon>Arcoida</taxon>
        <taxon>Arcoidea</taxon>
        <taxon>Arcidae</taxon>
        <taxon>Tegillarca</taxon>
    </lineage>
</organism>
<dbReference type="EMBL" id="JARBDR010000793">
    <property type="protein sequence ID" value="KAJ8306872.1"/>
    <property type="molecule type" value="Genomic_DNA"/>
</dbReference>
<protein>
    <submittedName>
        <fullName evidence="1">Uncharacterized protein</fullName>
    </submittedName>
</protein>
<evidence type="ECO:0000313" key="2">
    <source>
        <dbReference type="Proteomes" id="UP001217089"/>
    </source>
</evidence>
<keyword evidence="2" id="KW-1185">Reference proteome</keyword>
<reference evidence="1 2" key="1">
    <citation type="submission" date="2022-12" db="EMBL/GenBank/DDBJ databases">
        <title>Chromosome-level genome of Tegillarca granosa.</title>
        <authorList>
            <person name="Kim J."/>
        </authorList>
    </citation>
    <scope>NUCLEOTIDE SEQUENCE [LARGE SCALE GENOMIC DNA]</scope>
    <source>
        <strain evidence="1">Teg-2019</strain>
        <tissue evidence="1">Adductor muscle</tissue>
    </source>
</reference>
<evidence type="ECO:0000313" key="1">
    <source>
        <dbReference type="EMBL" id="KAJ8306872.1"/>
    </source>
</evidence>
<accession>A0ABQ9ESD8</accession>
<gene>
    <name evidence="1" type="ORF">KUTeg_014956</name>
</gene>
<dbReference type="Proteomes" id="UP001217089">
    <property type="component" value="Unassembled WGS sequence"/>
</dbReference>
<proteinExistence type="predicted"/>
<comment type="caution">
    <text evidence="1">The sequence shown here is derived from an EMBL/GenBank/DDBJ whole genome shotgun (WGS) entry which is preliminary data.</text>
</comment>
<sequence>MIRGTEMACGTDVETEMVIGTYLGNEMVSGTDLGTDMVSGTDVGIKMVYGTGKQYLSYPDMRMDAHLYIDRDCKRSHIHFSTLKIEWLYKSCR</sequence>